<keyword evidence="4" id="KW-1185">Reference proteome</keyword>
<dbReference type="InterPro" id="IPR029069">
    <property type="entry name" value="HotDog_dom_sf"/>
</dbReference>
<dbReference type="InterPro" id="IPR042171">
    <property type="entry name" value="Acyl-CoA_hotdog"/>
</dbReference>
<dbReference type="AlphaFoldDB" id="A0A1M6WIW5"/>
<name>A0A1M6WIW5_9BACT</name>
<dbReference type="Pfam" id="PF20789">
    <property type="entry name" value="4HBT_3C"/>
    <property type="match status" value="1"/>
</dbReference>
<dbReference type="Pfam" id="PF13622">
    <property type="entry name" value="4HBT_3"/>
    <property type="match status" value="1"/>
</dbReference>
<dbReference type="PANTHER" id="PTHR38110:SF1">
    <property type="entry name" value="THIOESTERASE DOMAIN-CONTAINING PROTEIN"/>
    <property type="match status" value="1"/>
</dbReference>
<dbReference type="EMBL" id="FQZU01000038">
    <property type="protein sequence ID" value="SHK93564.1"/>
    <property type="molecule type" value="Genomic_DNA"/>
</dbReference>
<dbReference type="InterPro" id="IPR049450">
    <property type="entry name" value="ACOT8-like_C"/>
</dbReference>
<dbReference type="InterPro" id="IPR052389">
    <property type="entry name" value="Sec_Metab_Biosynth-Assoc"/>
</dbReference>
<dbReference type="InterPro" id="IPR049449">
    <property type="entry name" value="TesB_ACOT8-like_N"/>
</dbReference>
<dbReference type="STRING" id="1121393.SAMN02745216_04341"/>
<protein>
    <submittedName>
        <fullName evidence="3">Acyl-CoA thioesterase</fullName>
    </submittedName>
</protein>
<dbReference type="SUPFAM" id="SSF54637">
    <property type="entry name" value="Thioesterase/thiol ester dehydrase-isomerase"/>
    <property type="match status" value="2"/>
</dbReference>
<proteinExistence type="predicted"/>
<dbReference type="RefSeq" id="WP_073478349.1">
    <property type="nucleotide sequence ID" value="NZ_FQZU01000038.1"/>
</dbReference>
<evidence type="ECO:0000259" key="2">
    <source>
        <dbReference type="Pfam" id="PF20789"/>
    </source>
</evidence>
<organism evidence="3 4">
    <name type="scientific">Desulfatibacillum alkenivorans DSM 16219</name>
    <dbReference type="NCBI Taxonomy" id="1121393"/>
    <lineage>
        <taxon>Bacteria</taxon>
        <taxon>Pseudomonadati</taxon>
        <taxon>Thermodesulfobacteriota</taxon>
        <taxon>Desulfobacteria</taxon>
        <taxon>Desulfobacterales</taxon>
        <taxon>Desulfatibacillaceae</taxon>
        <taxon>Desulfatibacillum</taxon>
    </lineage>
</organism>
<dbReference type="OrthoDB" id="5418286at2"/>
<sequence>MHRFDEDIAVSPKGDSIFAAKVTDNWSIAGIPNGGYLMALLTNAMLQQSKNEKILVVTATYLSKLKPGPADLVVENFASSLNLDRYQTRLIQDGQERIRAMGTFRPSNMDRSEDRCEKQAPELAPVSQCIEIPVMPSFTLFENMDVRLDPSTAGWFSGDLSDKSEMKGWIKFKNDRSFDHLSLLLMADSFPPPIMATKGMAGWVPTVELSVNVYEIPSTQWLKCRFSTNFMSRGFLQEDGELWDENGTLIAVSRQVAQFKRAK</sequence>
<accession>A0A1M6WIW5</accession>
<dbReference type="PANTHER" id="PTHR38110">
    <property type="entry name" value="CHROMOSOME 23, WHOLE GENOME SHOTGUN SEQUENCE"/>
    <property type="match status" value="1"/>
</dbReference>
<gene>
    <name evidence="3" type="ORF">SAMN02745216_04341</name>
</gene>
<feature type="domain" description="Acyl-CoA thioesterase-like N-terminal HotDog" evidence="1">
    <location>
        <begin position="23"/>
        <end position="104"/>
    </location>
</feature>
<evidence type="ECO:0000313" key="3">
    <source>
        <dbReference type="EMBL" id="SHK93564.1"/>
    </source>
</evidence>
<feature type="domain" description="Acyl-CoA thioesterase-like C-terminal" evidence="2">
    <location>
        <begin position="134"/>
        <end position="257"/>
    </location>
</feature>
<reference evidence="4" key="1">
    <citation type="submission" date="2016-11" db="EMBL/GenBank/DDBJ databases">
        <authorList>
            <person name="Varghese N."/>
            <person name="Submissions S."/>
        </authorList>
    </citation>
    <scope>NUCLEOTIDE SEQUENCE [LARGE SCALE GENOMIC DNA]</scope>
    <source>
        <strain evidence="4">DSM 16219</strain>
    </source>
</reference>
<evidence type="ECO:0000259" key="1">
    <source>
        <dbReference type="Pfam" id="PF13622"/>
    </source>
</evidence>
<dbReference type="Proteomes" id="UP000183994">
    <property type="component" value="Unassembled WGS sequence"/>
</dbReference>
<evidence type="ECO:0000313" key="4">
    <source>
        <dbReference type="Proteomes" id="UP000183994"/>
    </source>
</evidence>
<dbReference type="Gene3D" id="2.40.160.210">
    <property type="entry name" value="Acyl-CoA thioesterase, double hotdog domain"/>
    <property type="match status" value="1"/>
</dbReference>